<evidence type="ECO:0000259" key="8">
    <source>
        <dbReference type="PROSITE" id="PS50026"/>
    </source>
</evidence>
<keyword evidence="2" id="KW-0732">Signal</keyword>
<dbReference type="PROSITE" id="PS01186">
    <property type="entry name" value="EGF_2"/>
    <property type="match status" value="1"/>
</dbReference>
<sequence length="278" mass="31067">MELFGRTTCSCPEGYVQSYYTGQCVDEDECTRHPCGSASCQNTLGSYRCQCPTGYQFNVQMLVCVQGHCLSTISAAMGAGWAGQHASFSSYQQLSTATDTSNIISTEGCYSCQINGRKNRGRRSVSSELDGVWQAQRVSESTDALSPNQTAPNTDQQNDEHRHRKHQEKLLKSHPDKDHDALYVVIKLAQAKKKAKIVRLQPALKELQYNIHYSIIPGKNSDRFLLMTRNGITSLHFVHHQQHPGVYDLLIASKMIHQETGLPADYQLHLPVKVVVVE</sequence>
<dbReference type="Gene3D" id="2.10.25.10">
    <property type="entry name" value="Laminin"/>
    <property type="match status" value="1"/>
</dbReference>
<dbReference type="EMBL" id="VIIS01000477">
    <property type="protein sequence ID" value="KAF0308588.1"/>
    <property type="molecule type" value="Genomic_DNA"/>
</dbReference>
<keyword evidence="1 6" id="KW-0245">EGF-like domain</keyword>
<comment type="caution">
    <text evidence="6">Lacks conserved residue(s) required for the propagation of feature annotation.</text>
</comment>
<dbReference type="AlphaFoldDB" id="A0A6A4X175"/>
<evidence type="ECO:0000256" key="4">
    <source>
        <dbReference type="ARBA" id="ARBA00023157"/>
    </source>
</evidence>
<evidence type="ECO:0000256" key="1">
    <source>
        <dbReference type="ARBA" id="ARBA00022536"/>
    </source>
</evidence>
<dbReference type="Pfam" id="PF07645">
    <property type="entry name" value="EGF_CA"/>
    <property type="match status" value="1"/>
</dbReference>
<organism evidence="9 10">
    <name type="scientific">Amphibalanus amphitrite</name>
    <name type="common">Striped barnacle</name>
    <name type="synonym">Balanus amphitrite</name>
    <dbReference type="NCBI Taxonomy" id="1232801"/>
    <lineage>
        <taxon>Eukaryota</taxon>
        <taxon>Metazoa</taxon>
        <taxon>Ecdysozoa</taxon>
        <taxon>Arthropoda</taxon>
        <taxon>Crustacea</taxon>
        <taxon>Multicrustacea</taxon>
        <taxon>Cirripedia</taxon>
        <taxon>Thoracica</taxon>
        <taxon>Thoracicalcarea</taxon>
        <taxon>Balanomorpha</taxon>
        <taxon>Balanoidea</taxon>
        <taxon>Balanidae</taxon>
        <taxon>Amphibalaninae</taxon>
        <taxon>Amphibalanus</taxon>
    </lineage>
</organism>
<feature type="region of interest" description="Disordered" evidence="7">
    <location>
        <begin position="138"/>
        <end position="174"/>
    </location>
</feature>
<dbReference type="PROSITE" id="PS00010">
    <property type="entry name" value="ASX_HYDROXYL"/>
    <property type="match status" value="1"/>
</dbReference>
<dbReference type="PANTHER" id="PTHR24034">
    <property type="entry name" value="EGF-LIKE DOMAIN-CONTAINING PROTEIN"/>
    <property type="match status" value="1"/>
</dbReference>
<keyword evidence="5" id="KW-0325">Glycoprotein</keyword>
<evidence type="ECO:0000313" key="10">
    <source>
        <dbReference type="Proteomes" id="UP000440578"/>
    </source>
</evidence>
<dbReference type="InterPro" id="IPR018097">
    <property type="entry name" value="EGF_Ca-bd_CS"/>
</dbReference>
<dbReference type="GO" id="GO:0005509">
    <property type="term" value="F:calcium ion binding"/>
    <property type="evidence" value="ECO:0007669"/>
    <property type="project" value="InterPro"/>
</dbReference>
<dbReference type="SMART" id="SM00181">
    <property type="entry name" value="EGF"/>
    <property type="match status" value="1"/>
</dbReference>
<feature type="disulfide bond" evidence="6">
    <location>
        <begin position="30"/>
        <end position="40"/>
    </location>
</feature>
<feature type="domain" description="EGF-like" evidence="8">
    <location>
        <begin position="26"/>
        <end position="65"/>
    </location>
</feature>
<keyword evidence="10" id="KW-1185">Reference proteome</keyword>
<evidence type="ECO:0000256" key="7">
    <source>
        <dbReference type="SAM" id="MobiDB-lite"/>
    </source>
</evidence>
<dbReference type="SMART" id="SM00179">
    <property type="entry name" value="EGF_CA"/>
    <property type="match status" value="1"/>
</dbReference>
<dbReference type="InterPro" id="IPR049883">
    <property type="entry name" value="NOTCH1_EGF-like"/>
</dbReference>
<proteinExistence type="predicted"/>
<accession>A0A6A4X175</accession>
<dbReference type="InterPro" id="IPR001881">
    <property type="entry name" value="EGF-like_Ca-bd_dom"/>
</dbReference>
<dbReference type="SUPFAM" id="SSF57196">
    <property type="entry name" value="EGF/Laminin"/>
    <property type="match status" value="1"/>
</dbReference>
<keyword evidence="4 6" id="KW-1015">Disulfide bond</keyword>
<evidence type="ECO:0000256" key="2">
    <source>
        <dbReference type="ARBA" id="ARBA00022729"/>
    </source>
</evidence>
<dbReference type="PROSITE" id="PS01187">
    <property type="entry name" value="EGF_CA"/>
    <property type="match status" value="1"/>
</dbReference>
<keyword evidence="3" id="KW-0677">Repeat</keyword>
<protein>
    <submittedName>
        <fullName evidence="9">Fibrillin-1</fullName>
    </submittedName>
</protein>
<evidence type="ECO:0000256" key="6">
    <source>
        <dbReference type="PROSITE-ProRule" id="PRU00076"/>
    </source>
</evidence>
<dbReference type="InterPro" id="IPR000152">
    <property type="entry name" value="EGF-type_Asp/Asn_hydroxyl_site"/>
</dbReference>
<dbReference type="PANTHER" id="PTHR24034:SF89">
    <property type="entry name" value="COMPLEMENT COMPONENT C1Q RECEPTOR"/>
    <property type="match status" value="1"/>
</dbReference>
<gene>
    <name evidence="9" type="primary">Fbn1</name>
    <name evidence="9" type="ORF">FJT64_020197</name>
</gene>
<feature type="compositionally biased region" description="Polar residues" evidence="7">
    <location>
        <begin position="138"/>
        <end position="156"/>
    </location>
</feature>
<name>A0A6A4X175_AMPAM</name>
<reference evidence="9 10" key="1">
    <citation type="submission" date="2019-07" db="EMBL/GenBank/DDBJ databases">
        <title>Draft genome assembly of a fouling barnacle, Amphibalanus amphitrite (Darwin, 1854): The first reference genome for Thecostraca.</title>
        <authorList>
            <person name="Kim W."/>
        </authorList>
    </citation>
    <scope>NUCLEOTIDE SEQUENCE [LARGE SCALE GENOMIC DNA]</scope>
    <source>
        <strain evidence="9">SNU_AA5</strain>
        <tissue evidence="9">Soma without cirri and trophi</tissue>
    </source>
</reference>
<dbReference type="InterPro" id="IPR000742">
    <property type="entry name" value="EGF"/>
</dbReference>
<comment type="caution">
    <text evidence="9">The sequence shown here is derived from an EMBL/GenBank/DDBJ whole genome shotgun (WGS) entry which is preliminary data.</text>
</comment>
<dbReference type="InterPro" id="IPR050751">
    <property type="entry name" value="ECM_structural_protein"/>
</dbReference>
<evidence type="ECO:0000256" key="5">
    <source>
        <dbReference type="ARBA" id="ARBA00023180"/>
    </source>
</evidence>
<dbReference type="Proteomes" id="UP000440578">
    <property type="component" value="Unassembled WGS sequence"/>
</dbReference>
<dbReference type="OrthoDB" id="10045365at2759"/>
<evidence type="ECO:0000256" key="3">
    <source>
        <dbReference type="ARBA" id="ARBA00022737"/>
    </source>
</evidence>
<evidence type="ECO:0000313" key="9">
    <source>
        <dbReference type="EMBL" id="KAF0308588.1"/>
    </source>
</evidence>
<dbReference type="FunFam" id="2.10.25.10:FF:000005">
    <property type="entry name" value="Fibrillin 2"/>
    <property type="match status" value="1"/>
</dbReference>
<dbReference type="CDD" id="cd00054">
    <property type="entry name" value="EGF_CA"/>
    <property type="match status" value="1"/>
</dbReference>
<dbReference type="PROSITE" id="PS50026">
    <property type="entry name" value="EGF_3"/>
    <property type="match status" value="1"/>
</dbReference>